<dbReference type="Proteomes" id="UP000009170">
    <property type="component" value="Unassembled WGS sequence"/>
</dbReference>
<evidence type="ECO:0000259" key="17">
    <source>
        <dbReference type="Pfam" id="PF01490"/>
    </source>
</evidence>
<comment type="caution">
    <text evidence="18">The sequence shown here is derived from an EMBL/GenBank/DDBJ whole genome shotgun (WGS) entry which is preliminary data.</text>
</comment>
<keyword evidence="3" id="KW-0813">Transport</keyword>
<keyword evidence="6" id="KW-0967">Endosome</keyword>
<accession>A0A090M493</accession>
<evidence type="ECO:0000256" key="4">
    <source>
        <dbReference type="ARBA" id="ARBA00022692"/>
    </source>
</evidence>
<dbReference type="KEGG" id="ota:OT_ostta01g04580"/>
<keyword evidence="19" id="KW-1185">Reference proteome</keyword>
<keyword evidence="10 16" id="KW-0472">Membrane</keyword>
<keyword evidence="7" id="KW-0029">Amino-acid transport</keyword>
<reference evidence="19" key="1">
    <citation type="journal article" date="2006" name="Proc. Natl. Acad. Sci. U.S.A.">
        <title>Genome analysis of the smallest free-living eukaryote Ostreococcus tauri unveils many unique features.</title>
        <authorList>
            <person name="Derelle E."/>
            <person name="Ferraz C."/>
            <person name="Rombauts S."/>
            <person name="Rouze P."/>
            <person name="Worden A.Z."/>
            <person name="Robbens S."/>
            <person name="Partensky F."/>
            <person name="Degroeve S."/>
            <person name="Echeynie S."/>
            <person name="Cooke R."/>
            <person name="Saeys Y."/>
            <person name="Wuyts J."/>
            <person name="Jabbari K."/>
            <person name="Bowler C."/>
            <person name="Panaud O."/>
            <person name="Piegu B."/>
            <person name="Ball S.G."/>
            <person name="Ral J.-P."/>
            <person name="Bouget F.-Y."/>
            <person name="Piganeau G."/>
            <person name="De Baets B."/>
            <person name="Picard A."/>
            <person name="Delseny M."/>
            <person name="Demaille J."/>
            <person name="Van de Peer Y."/>
            <person name="Moreau H."/>
        </authorList>
    </citation>
    <scope>NUCLEOTIDE SEQUENCE [LARGE SCALE GENOMIC DNA]</scope>
    <source>
        <strain evidence="19">OTTH 0595 / CCAP 157/2 / RCC745</strain>
    </source>
</reference>
<dbReference type="GO" id="GO:0046872">
    <property type="term" value="F:metal ion binding"/>
    <property type="evidence" value="ECO:0007669"/>
    <property type="project" value="UniProtKB-KW"/>
</dbReference>
<feature type="transmembrane region" description="Helical" evidence="16">
    <location>
        <begin position="77"/>
        <end position="95"/>
    </location>
</feature>
<feature type="transmembrane region" description="Helical" evidence="16">
    <location>
        <begin position="447"/>
        <end position="471"/>
    </location>
</feature>
<keyword evidence="9" id="KW-0915">Sodium</keyword>
<evidence type="ECO:0000313" key="18">
    <source>
        <dbReference type="EMBL" id="CEF96789.1"/>
    </source>
</evidence>
<feature type="transmembrane region" description="Helical" evidence="16">
    <location>
        <begin position="331"/>
        <end position="357"/>
    </location>
</feature>
<dbReference type="PANTHER" id="PTHR22950">
    <property type="entry name" value="AMINO ACID TRANSPORTER"/>
    <property type="match status" value="1"/>
</dbReference>
<dbReference type="InterPro" id="IPR013057">
    <property type="entry name" value="AA_transpt_TM"/>
</dbReference>
<evidence type="ECO:0000256" key="8">
    <source>
        <dbReference type="ARBA" id="ARBA00022989"/>
    </source>
</evidence>
<reference evidence="18 19" key="2">
    <citation type="journal article" date="2014" name="BMC Genomics">
        <title>An improved genome of the model marine alga Ostreococcus tauri unfolds by assessing Illumina de novo assemblies.</title>
        <authorList>
            <person name="Blanc-Mathieu R."/>
            <person name="Verhelst B."/>
            <person name="Derelle E."/>
            <person name="Rombauts S."/>
            <person name="Bouget F.Y."/>
            <person name="Carre I."/>
            <person name="Chateau A."/>
            <person name="Eyre-Walker A."/>
            <person name="Grimsley N."/>
            <person name="Moreau H."/>
            <person name="Piegu B."/>
            <person name="Rivals E."/>
            <person name="Schackwitz W."/>
            <person name="Van de Peer Y."/>
            <person name="Piganeau G."/>
        </authorList>
    </citation>
    <scope>NUCLEOTIDE SEQUENCE [LARGE SCALE GENOMIC DNA]</scope>
    <source>
        <strain evidence="19">OTTH 0595 / CCAP 157/2 / RCC745</strain>
    </source>
</reference>
<dbReference type="Pfam" id="PF01490">
    <property type="entry name" value="Aa_trans"/>
    <property type="match status" value="1"/>
</dbReference>
<dbReference type="EMBL" id="CAID01000001">
    <property type="protein sequence ID" value="CEF96789.1"/>
    <property type="molecule type" value="Genomic_DNA"/>
</dbReference>
<dbReference type="OrthoDB" id="294730at2759"/>
<dbReference type="STRING" id="70448.A0A090M493"/>
<organism evidence="18 19">
    <name type="scientific">Ostreococcus tauri</name>
    <name type="common">Marine green alga</name>
    <dbReference type="NCBI Taxonomy" id="70448"/>
    <lineage>
        <taxon>Eukaryota</taxon>
        <taxon>Viridiplantae</taxon>
        <taxon>Chlorophyta</taxon>
        <taxon>Mamiellophyceae</taxon>
        <taxon>Mamiellales</taxon>
        <taxon>Bathycoccaceae</taxon>
        <taxon>Ostreococcus</taxon>
    </lineage>
</organism>
<dbReference type="GeneID" id="9836331"/>
<evidence type="ECO:0000256" key="2">
    <source>
        <dbReference type="ARBA" id="ARBA00004155"/>
    </source>
</evidence>
<keyword evidence="13" id="KW-0458">Lysosome</keyword>
<comment type="similarity">
    <text evidence="14">Belongs to the amino acid/polyamine transporter 2 family. SLC38A9 subfamily.</text>
</comment>
<evidence type="ECO:0000256" key="7">
    <source>
        <dbReference type="ARBA" id="ARBA00022970"/>
    </source>
</evidence>
<comment type="subcellular location">
    <subcellularLocation>
        <location evidence="1">Late endosome membrane</location>
        <topology evidence="1">Multi-pass membrane protein</topology>
    </subcellularLocation>
    <subcellularLocation>
        <location evidence="2">Lysosome membrane</location>
        <topology evidence="2">Multi-pass membrane protein</topology>
    </subcellularLocation>
</comment>
<sequence length="505" mass="53918">MTLDERPDEALERLVSDSDDDTYLDASASSTDVEDGRGERRVDDLYVDDAELLRNDASNDDAVTATSGDAGDVRTTLALWNCMVGSSVLAAPWAFTESGLALGAALAVFIGTMMAYTSTLVLRYGVRGGHDDISAMCGAHLGRWARVGGNVAMALMLAQTVVVFDMMLSTSVYGIVKGFAGLRRERTAAVESALSTLMALSSNSTNSTNSTNGTSWATCTNAYRDFAKCWNPFTAVVVTAIVLLLLGGVRNLDGFVAMSVAGPFFMTYLIFFIIFKSVIAEKPVAPLAPLASFSTFAKTTGFLTSCTFSHHAIIPVCRANRNSRNNARNLLVAYALTLISYLVPAVAGNFSAAYVAVRSGPDGSSRAANFLRVYPPSDYYTLSAHAAITVQFLTMVPLLLYILRVQVSALIPGVPAKYESIFSFVINVSVIALGSFCAAHPRIDIGFILSKAGGIFGLIFAYTAPVLVHIFGRSRPRNGHPMWNHAIHGAIFAVGLAVAIAQFVQ</sequence>
<evidence type="ECO:0000256" key="5">
    <source>
        <dbReference type="ARBA" id="ARBA00022723"/>
    </source>
</evidence>
<feature type="transmembrane region" description="Helical" evidence="16">
    <location>
        <begin position="421"/>
        <end position="441"/>
    </location>
</feature>
<keyword evidence="12" id="KW-0325">Glycoprotein</keyword>
<dbReference type="AlphaFoldDB" id="A0A090M493"/>
<evidence type="ECO:0000256" key="10">
    <source>
        <dbReference type="ARBA" id="ARBA00023136"/>
    </source>
</evidence>
<name>A0A090M493_OSTTA</name>
<gene>
    <name evidence="18" type="ORF">OT_ostta01g04580</name>
</gene>
<feature type="transmembrane region" description="Helical" evidence="16">
    <location>
        <begin position="230"/>
        <end position="249"/>
    </location>
</feature>
<dbReference type="PANTHER" id="PTHR22950:SF244">
    <property type="entry name" value="NEUTRAL AMINO ACID TRANSPORTER 9"/>
    <property type="match status" value="1"/>
</dbReference>
<feature type="transmembrane region" description="Helical" evidence="16">
    <location>
        <begin position="255"/>
        <end position="275"/>
    </location>
</feature>
<evidence type="ECO:0000256" key="6">
    <source>
        <dbReference type="ARBA" id="ARBA00022753"/>
    </source>
</evidence>
<evidence type="ECO:0000256" key="3">
    <source>
        <dbReference type="ARBA" id="ARBA00022448"/>
    </source>
</evidence>
<dbReference type="GO" id="GO:0031902">
    <property type="term" value="C:late endosome membrane"/>
    <property type="evidence" value="ECO:0007669"/>
    <property type="project" value="UniProtKB-SubCell"/>
</dbReference>
<protein>
    <submittedName>
        <fullName evidence="18">Amino acid transporter, transmembrane</fullName>
    </submittedName>
</protein>
<evidence type="ECO:0000256" key="16">
    <source>
        <dbReference type="SAM" id="Phobius"/>
    </source>
</evidence>
<evidence type="ECO:0000256" key="13">
    <source>
        <dbReference type="ARBA" id="ARBA00023228"/>
    </source>
</evidence>
<feature type="region of interest" description="Disordered" evidence="15">
    <location>
        <begin position="14"/>
        <end position="40"/>
    </location>
</feature>
<evidence type="ECO:0000256" key="9">
    <source>
        <dbReference type="ARBA" id="ARBA00023053"/>
    </source>
</evidence>
<dbReference type="GO" id="GO:0005765">
    <property type="term" value="C:lysosomal membrane"/>
    <property type="evidence" value="ECO:0007669"/>
    <property type="project" value="UniProtKB-SubCell"/>
</dbReference>
<evidence type="ECO:0000256" key="11">
    <source>
        <dbReference type="ARBA" id="ARBA00023157"/>
    </source>
</evidence>
<keyword evidence="8 16" id="KW-1133">Transmembrane helix</keyword>
<keyword evidence="4 16" id="KW-0812">Transmembrane</keyword>
<dbReference type="RefSeq" id="XP_022838295.1">
    <property type="nucleotide sequence ID" value="XM_022985416.1"/>
</dbReference>
<feature type="transmembrane region" description="Helical" evidence="16">
    <location>
        <begin position="102"/>
        <end position="126"/>
    </location>
</feature>
<evidence type="ECO:0000256" key="14">
    <source>
        <dbReference type="ARBA" id="ARBA00038442"/>
    </source>
</evidence>
<evidence type="ECO:0000256" key="1">
    <source>
        <dbReference type="ARBA" id="ARBA00004107"/>
    </source>
</evidence>
<dbReference type="GO" id="GO:0015179">
    <property type="term" value="F:L-amino acid transmembrane transporter activity"/>
    <property type="evidence" value="ECO:0007669"/>
    <property type="project" value="TreeGrafter"/>
</dbReference>
<feature type="transmembrane region" description="Helical" evidence="16">
    <location>
        <begin position="379"/>
        <end position="400"/>
    </location>
</feature>
<proteinExistence type="inferred from homology"/>
<evidence type="ECO:0000256" key="12">
    <source>
        <dbReference type="ARBA" id="ARBA00023180"/>
    </source>
</evidence>
<keyword evidence="11" id="KW-1015">Disulfide bond</keyword>
<evidence type="ECO:0000256" key="15">
    <source>
        <dbReference type="SAM" id="MobiDB-lite"/>
    </source>
</evidence>
<dbReference type="InParanoid" id="A0A090M493"/>
<evidence type="ECO:0000313" key="19">
    <source>
        <dbReference type="Proteomes" id="UP000009170"/>
    </source>
</evidence>
<feature type="transmembrane region" description="Helical" evidence="16">
    <location>
        <begin position="483"/>
        <end position="504"/>
    </location>
</feature>
<feature type="domain" description="Amino acid transporter transmembrane" evidence="17">
    <location>
        <begin position="74"/>
        <end position="501"/>
    </location>
</feature>
<feature type="transmembrane region" description="Helical" evidence="16">
    <location>
        <begin position="151"/>
        <end position="176"/>
    </location>
</feature>
<keyword evidence="5" id="KW-0479">Metal-binding</keyword>